<evidence type="ECO:0000313" key="2">
    <source>
        <dbReference type="EMBL" id="OAX78609.1"/>
    </source>
</evidence>
<sequence length="70" mass="8084">SLCKIDVKNHKKKSQDNVAAKDLKHRGDFRGHEYPTLNVLSSRDSLEVLNRDRKHGSLPPVDERAQEYKD</sequence>
<keyword evidence="3" id="KW-1185">Reference proteome</keyword>
<feature type="compositionally biased region" description="Basic and acidic residues" evidence="1">
    <location>
        <begin position="61"/>
        <end position="70"/>
    </location>
</feature>
<feature type="region of interest" description="Disordered" evidence="1">
    <location>
        <begin position="50"/>
        <end position="70"/>
    </location>
</feature>
<reference evidence="2 3" key="1">
    <citation type="submission" date="2015-07" db="EMBL/GenBank/DDBJ databases">
        <title>Emmonsia species relationships and genome sequence.</title>
        <authorList>
            <person name="Cuomo C.A."/>
            <person name="Schwartz I.S."/>
            <person name="Kenyon C."/>
            <person name="de Hoog G.S."/>
            <person name="Govender N.P."/>
            <person name="Botha A."/>
            <person name="Moreno L."/>
            <person name="de Vries M."/>
            <person name="Munoz J.F."/>
            <person name="Stielow J.B."/>
        </authorList>
    </citation>
    <scope>NUCLEOTIDE SEQUENCE [LARGE SCALE GENOMIC DNA]</scope>
    <source>
        <strain evidence="2 3">CBS 136260</strain>
    </source>
</reference>
<gene>
    <name evidence="2" type="ORF">ACJ72_07081</name>
</gene>
<evidence type="ECO:0000313" key="3">
    <source>
        <dbReference type="Proteomes" id="UP000091918"/>
    </source>
</evidence>
<feature type="compositionally biased region" description="Basic and acidic residues" evidence="1">
    <location>
        <begin position="19"/>
        <end position="33"/>
    </location>
</feature>
<comment type="caution">
    <text evidence="2">The sequence shown here is derived from an EMBL/GenBank/DDBJ whole genome shotgun (WGS) entry which is preliminary data.</text>
</comment>
<proteinExistence type="predicted"/>
<protein>
    <submittedName>
        <fullName evidence="2">Uncharacterized protein</fullName>
    </submittedName>
</protein>
<accession>A0A1B7NP87</accession>
<name>A0A1B7NP87_9EURO</name>
<feature type="region of interest" description="Disordered" evidence="1">
    <location>
        <begin position="1"/>
        <end position="33"/>
    </location>
</feature>
<dbReference type="EMBL" id="LGUA01001414">
    <property type="protein sequence ID" value="OAX78609.1"/>
    <property type="molecule type" value="Genomic_DNA"/>
</dbReference>
<organism evidence="2 3">
    <name type="scientific">Emergomyces africanus</name>
    <dbReference type="NCBI Taxonomy" id="1955775"/>
    <lineage>
        <taxon>Eukaryota</taxon>
        <taxon>Fungi</taxon>
        <taxon>Dikarya</taxon>
        <taxon>Ascomycota</taxon>
        <taxon>Pezizomycotina</taxon>
        <taxon>Eurotiomycetes</taxon>
        <taxon>Eurotiomycetidae</taxon>
        <taxon>Onygenales</taxon>
        <taxon>Ajellomycetaceae</taxon>
        <taxon>Emergomyces</taxon>
    </lineage>
</organism>
<evidence type="ECO:0000256" key="1">
    <source>
        <dbReference type="SAM" id="MobiDB-lite"/>
    </source>
</evidence>
<dbReference type="Proteomes" id="UP000091918">
    <property type="component" value="Unassembled WGS sequence"/>
</dbReference>
<dbReference type="AlphaFoldDB" id="A0A1B7NP87"/>
<feature type="non-terminal residue" evidence="2">
    <location>
        <position position="1"/>
    </location>
</feature>